<dbReference type="Gene3D" id="3.30.160.60">
    <property type="entry name" value="Classic Zinc Finger"/>
    <property type="match status" value="1"/>
</dbReference>
<evidence type="ECO:0000259" key="9">
    <source>
        <dbReference type="PROSITE" id="PS50157"/>
    </source>
</evidence>
<proteinExistence type="predicted"/>
<dbReference type="InterPro" id="IPR013087">
    <property type="entry name" value="Znf_C2H2_type"/>
</dbReference>
<dbReference type="Pfam" id="PF22996">
    <property type="entry name" value="C2H2-2nd_BIRD-IDD"/>
    <property type="match status" value="1"/>
</dbReference>
<evidence type="ECO:0000256" key="5">
    <source>
        <dbReference type="ARBA" id="ARBA00023015"/>
    </source>
</evidence>
<keyword evidence="2" id="KW-0677">Repeat</keyword>
<dbReference type="GO" id="GO:0003700">
    <property type="term" value="F:DNA-binding transcription factor activity"/>
    <property type="evidence" value="ECO:0007669"/>
    <property type="project" value="TreeGrafter"/>
</dbReference>
<evidence type="ECO:0000256" key="3">
    <source>
        <dbReference type="ARBA" id="ARBA00022771"/>
    </source>
</evidence>
<organism evidence="10 11">
    <name type="scientific">Gossypium raimondii</name>
    <name type="common">Peruvian cotton</name>
    <name type="synonym">Gossypium klotzschianum subsp. raimondii</name>
    <dbReference type="NCBI Taxonomy" id="29730"/>
    <lineage>
        <taxon>Eukaryota</taxon>
        <taxon>Viridiplantae</taxon>
        <taxon>Streptophyta</taxon>
        <taxon>Embryophyta</taxon>
        <taxon>Tracheophyta</taxon>
        <taxon>Spermatophyta</taxon>
        <taxon>Magnoliopsida</taxon>
        <taxon>eudicotyledons</taxon>
        <taxon>Gunneridae</taxon>
        <taxon>Pentapetalae</taxon>
        <taxon>rosids</taxon>
        <taxon>malvids</taxon>
        <taxon>Malvales</taxon>
        <taxon>Malvaceae</taxon>
        <taxon>Malvoideae</taxon>
        <taxon>Gossypium</taxon>
    </lineage>
</organism>
<evidence type="ECO:0000313" key="10">
    <source>
        <dbReference type="EMBL" id="MBA0589982.1"/>
    </source>
</evidence>
<dbReference type="SUPFAM" id="SSF57667">
    <property type="entry name" value="beta-beta-alpha zinc fingers"/>
    <property type="match status" value="1"/>
</dbReference>
<accession>A0A7J8PM77</accession>
<evidence type="ECO:0000256" key="6">
    <source>
        <dbReference type="ARBA" id="ARBA00023125"/>
    </source>
</evidence>
<dbReference type="InterPro" id="IPR031140">
    <property type="entry name" value="IDD1-16"/>
</dbReference>
<gene>
    <name evidence="10" type="ORF">Gorai_018703</name>
</gene>
<dbReference type="Proteomes" id="UP000593578">
    <property type="component" value="Unassembled WGS sequence"/>
</dbReference>
<dbReference type="PROSITE" id="PS00028">
    <property type="entry name" value="ZINC_FINGER_C2H2_1"/>
    <property type="match status" value="1"/>
</dbReference>
<evidence type="ECO:0000256" key="8">
    <source>
        <dbReference type="PROSITE-ProRule" id="PRU00042"/>
    </source>
</evidence>
<dbReference type="EMBL" id="JABEZZ010000007">
    <property type="protein sequence ID" value="MBA0589982.1"/>
    <property type="molecule type" value="Genomic_DNA"/>
</dbReference>
<dbReference type="GO" id="GO:0005634">
    <property type="term" value="C:nucleus"/>
    <property type="evidence" value="ECO:0007669"/>
    <property type="project" value="TreeGrafter"/>
</dbReference>
<dbReference type="InterPro" id="IPR036236">
    <property type="entry name" value="Znf_C2H2_sf"/>
</dbReference>
<name>A0A7J8PM77_GOSRA</name>
<protein>
    <recommendedName>
        <fullName evidence="9">C2H2-type domain-containing protein</fullName>
    </recommendedName>
</protein>
<keyword evidence="6" id="KW-0238">DNA-binding</keyword>
<keyword evidence="1" id="KW-0479">Metal-binding</keyword>
<dbReference type="GO" id="GO:0008270">
    <property type="term" value="F:zinc ion binding"/>
    <property type="evidence" value="ECO:0007669"/>
    <property type="project" value="UniProtKB-KW"/>
</dbReference>
<feature type="non-terminal residue" evidence="10">
    <location>
        <position position="160"/>
    </location>
</feature>
<comment type="caution">
    <text evidence="10">The sequence shown here is derived from an EMBL/GenBank/DDBJ whole genome shotgun (WGS) entry which is preliminary data.</text>
</comment>
<dbReference type="PANTHER" id="PTHR10593">
    <property type="entry name" value="SERINE/THREONINE-PROTEIN KINASE RIO"/>
    <property type="match status" value="1"/>
</dbReference>
<evidence type="ECO:0000256" key="4">
    <source>
        <dbReference type="ARBA" id="ARBA00022833"/>
    </source>
</evidence>
<feature type="domain" description="C2H2-type" evidence="9">
    <location>
        <begin position="103"/>
        <end position="125"/>
    </location>
</feature>
<dbReference type="PROSITE" id="PS50157">
    <property type="entry name" value="ZINC_FINGER_C2H2_2"/>
    <property type="match status" value="1"/>
</dbReference>
<dbReference type="PANTHER" id="PTHR10593:SF136">
    <property type="entry name" value="PROTEIN INDETERMINATE-DOMAIN 12"/>
    <property type="match status" value="1"/>
</dbReference>
<sequence>MCLVCVTRAGGFYISDRPLWSFLVVPFKGMFPAATMSNSTSLSEEANVSSGTRVQDFGGLNPVVTHQQLPQKMKKKRSLPGNPDPDAEVIALSPKTLLATNRFICEICNKGFQRDQNLQLHRRGHNLPWKLKQRNSKEVKKKAYVCPEPTCVHHHPSRAL</sequence>
<evidence type="ECO:0000313" key="11">
    <source>
        <dbReference type="Proteomes" id="UP000593578"/>
    </source>
</evidence>
<evidence type="ECO:0000256" key="7">
    <source>
        <dbReference type="ARBA" id="ARBA00023163"/>
    </source>
</evidence>
<evidence type="ECO:0000256" key="1">
    <source>
        <dbReference type="ARBA" id="ARBA00022723"/>
    </source>
</evidence>
<dbReference type="Pfam" id="PF12874">
    <property type="entry name" value="zf-met"/>
    <property type="match status" value="1"/>
</dbReference>
<keyword evidence="7" id="KW-0804">Transcription</keyword>
<keyword evidence="5" id="KW-0805">Transcription regulation</keyword>
<keyword evidence="4" id="KW-0862">Zinc</keyword>
<dbReference type="GO" id="GO:0003677">
    <property type="term" value="F:DNA binding"/>
    <property type="evidence" value="ECO:0007669"/>
    <property type="project" value="UniProtKB-KW"/>
</dbReference>
<dbReference type="AlphaFoldDB" id="A0A7J8PM77"/>
<keyword evidence="3 8" id="KW-0863">Zinc-finger</keyword>
<dbReference type="InterPro" id="IPR055186">
    <property type="entry name" value="C2H2-2nd_BIRD-IDD"/>
</dbReference>
<reference evidence="10 11" key="1">
    <citation type="journal article" date="2019" name="Genome Biol. Evol.">
        <title>Insights into the evolution of the New World diploid cottons (Gossypium, subgenus Houzingenia) based on genome sequencing.</title>
        <authorList>
            <person name="Grover C.E."/>
            <person name="Arick M.A. 2nd"/>
            <person name="Thrash A."/>
            <person name="Conover J.L."/>
            <person name="Sanders W.S."/>
            <person name="Peterson D.G."/>
            <person name="Frelichowski J.E."/>
            <person name="Scheffler J.A."/>
            <person name="Scheffler B.E."/>
            <person name="Wendel J.F."/>
        </authorList>
    </citation>
    <scope>NUCLEOTIDE SEQUENCE [LARGE SCALE GENOMIC DNA]</scope>
    <source>
        <strain evidence="10">8</strain>
        <tissue evidence="10">Leaf</tissue>
    </source>
</reference>
<dbReference type="FunFam" id="3.30.160.60:FF:000554">
    <property type="entry name" value="protein indeterminate-domain 12-like"/>
    <property type="match status" value="1"/>
</dbReference>
<evidence type="ECO:0000256" key="2">
    <source>
        <dbReference type="ARBA" id="ARBA00022737"/>
    </source>
</evidence>